<dbReference type="OrthoDB" id="2263825at2759"/>
<dbReference type="InParanoid" id="A0A162Y2E0"/>
<proteinExistence type="predicted"/>
<dbReference type="RefSeq" id="XP_018296045.1">
    <property type="nucleotide sequence ID" value="XM_018443438.1"/>
</dbReference>
<gene>
    <name evidence="2" type="ORF">PHYBLDRAFT_79160</name>
</gene>
<dbReference type="Proteomes" id="UP000077315">
    <property type="component" value="Unassembled WGS sequence"/>
</dbReference>
<sequence>MQIKGLVVLVATLIGCSLVPTLTALPITSKLPNPDRQPDDVYNVNVDQFAQLVSTHLQFDHLDSIVSATYKEIASQFQHHIEITTQSTDPSSLKPIRTIRLSSIENDQYAFQQPAASSGPDVMDLEILKAQMFGAIQAHTEGDLPVAWDRLADKLGRPALESFVRQLISSHCGTANINHPKRQSFSDLVVLSECLAQNSVLLSSRLDQYISDNLLDIFEALDSKVLPDMLSHTTRDLKDVLDYFNTAFLQDDDQELVLQVKPWVKGALNNSNQPTSLTDRLMALNVYPTNGEEDHPIVIFSHYASLAKV</sequence>
<evidence type="ECO:0000256" key="1">
    <source>
        <dbReference type="SAM" id="SignalP"/>
    </source>
</evidence>
<evidence type="ECO:0000313" key="3">
    <source>
        <dbReference type="Proteomes" id="UP000077315"/>
    </source>
</evidence>
<keyword evidence="3" id="KW-1185">Reference proteome</keyword>
<keyword evidence="1" id="KW-0732">Signal</keyword>
<dbReference type="VEuPathDB" id="FungiDB:PHYBLDRAFT_79160"/>
<reference evidence="3" key="1">
    <citation type="submission" date="2015-06" db="EMBL/GenBank/DDBJ databases">
        <title>Expansion of signal transduction pathways in fungi by whole-genome duplication.</title>
        <authorList>
            <consortium name="DOE Joint Genome Institute"/>
            <person name="Corrochano L.M."/>
            <person name="Kuo A."/>
            <person name="Marcet-Houben M."/>
            <person name="Polaino S."/>
            <person name="Salamov A."/>
            <person name="Villalobos J.M."/>
            <person name="Alvarez M.I."/>
            <person name="Avalos J."/>
            <person name="Benito E.P."/>
            <person name="Benoit I."/>
            <person name="Burger G."/>
            <person name="Camino L.P."/>
            <person name="Canovas D."/>
            <person name="Cerda-Olmedo E."/>
            <person name="Cheng J.-F."/>
            <person name="Dominguez A."/>
            <person name="Elias M."/>
            <person name="Eslava A.P."/>
            <person name="Glaser F."/>
            <person name="Grimwood J."/>
            <person name="Gutierrez G."/>
            <person name="Heitman J."/>
            <person name="Henrissat B."/>
            <person name="Iturriaga E.A."/>
            <person name="Lang B.F."/>
            <person name="Lavin J.L."/>
            <person name="Lee S."/>
            <person name="Li W."/>
            <person name="Lindquist E."/>
            <person name="Lopez-Garcia S."/>
            <person name="Luque E.M."/>
            <person name="Marcos A.T."/>
            <person name="Martin J."/>
            <person name="McCluskey K."/>
            <person name="Medina H.R."/>
            <person name="Miralles-Duran A."/>
            <person name="Miyazaki A."/>
            <person name="Munoz-Torres E."/>
            <person name="Oguiza J.A."/>
            <person name="Ohm R."/>
            <person name="Olmedo M."/>
            <person name="Orejas M."/>
            <person name="Ortiz-Castellanos L."/>
            <person name="Pisabarro A.G."/>
            <person name="Rodriguez-Romero J."/>
            <person name="Ruiz-Herrera J."/>
            <person name="Ruiz-Vazquez R."/>
            <person name="Sanz C."/>
            <person name="Schackwitz W."/>
            <person name="Schmutz J."/>
            <person name="Shahriari M."/>
            <person name="Shelest E."/>
            <person name="Silva-Franco F."/>
            <person name="Soanes D."/>
            <person name="Syed K."/>
            <person name="Tagua V.G."/>
            <person name="Talbot N.J."/>
            <person name="Thon M."/>
            <person name="De vries R.P."/>
            <person name="Wiebenga A."/>
            <person name="Yadav J.S."/>
            <person name="Braun E.L."/>
            <person name="Baker S."/>
            <person name="Garre V."/>
            <person name="Horwitz B."/>
            <person name="Torres-Martinez S."/>
            <person name="Idnurm A."/>
            <person name="Herrera-Estrella A."/>
            <person name="Gabaldon T."/>
            <person name="Grigoriev I.V."/>
        </authorList>
    </citation>
    <scope>NUCLEOTIDE SEQUENCE [LARGE SCALE GENOMIC DNA]</scope>
    <source>
        <strain evidence="3">NRRL 1555(-)</strain>
    </source>
</reference>
<dbReference type="EMBL" id="KV440974">
    <property type="protein sequence ID" value="OAD78005.1"/>
    <property type="molecule type" value="Genomic_DNA"/>
</dbReference>
<evidence type="ECO:0000313" key="2">
    <source>
        <dbReference type="EMBL" id="OAD78005.1"/>
    </source>
</evidence>
<organism evidence="2 3">
    <name type="scientific">Phycomyces blakesleeanus (strain ATCC 8743b / DSM 1359 / FGSC 10004 / NBRC 33097 / NRRL 1555)</name>
    <dbReference type="NCBI Taxonomy" id="763407"/>
    <lineage>
        <taxon>Eukaryota</taxon>
        <taxon>Fungi</taxon>
        <taxon>Fungi incertae sedis</taxon>
        <taxon>Mucoromycota</taxon>
        <taxon>Mucoromycotina</taxon>
        <taxon>Mucoromycetes</taxon>
        <taxon>Mucorales</taxon>
        <taxon>Phycomycetaceae</taxon>
        <taxon>Phycomyces</taxon>
    </lineage>
</organism>
<dbReference type="GeneID" id="29004343"/>
<dbReference type="STRING" id="763407.A0A162Y2E0"/>
<accession>A0A162Y2E0</accession>
<name>A0A162Y2E0_PHYB8</name>
<feature type="signal peptide" evidence="1">
    <location>
        <begin position="1"/>
        <end position="24"/>
    </location>
</feature>
<feature type="chain" id="PRO_5007840912" evidence="1">
    <location>
        <begin position="25"/>
        <end position="309"/>
    </location>
</feature>
<protein>
    <submittedName>
        <fullName evidence="2">Uncharacterized protein</fullName>
    </submittedName>
</protein>
<dbReference type="AlphaFoldDB" id="A0A162Y2E0"/>
<dbReference type="PROSITE" id="PS51257">
    <property type="entry name" value="PROKAR_LIPOPROTEIN"/>
    <property type="match status" value="1"/>
</dbReference>